<keyword evidence="3" id="KW-1185">Reference proteome</keyword>
<sequence>MEFQCLALFFSLIVILMAAQAALPPEVYWERMLPNTPIPKVIREFSKLDGDKEIALEDRLLIVPYGDKKNELQDDVQDISSQEFPKKNELQDGGKDIALEDRLLIVPYGDKENELQDGGKEIALEDRLLIVPYGDKKNELQDDVQDISSQEFLKKNELQDGGKEIALEDRLLIVPYGNKKNELQDDVEKILSQDENPLIYKKDGVVLRGIGPISNHHHHDHSKPTIYFLEEKLRRGAKLDVQFPKRKFSTPLLTREIAEHLPFSSEKINEILEILAVKPDSKNAENVEETLKFCEMPTLNGEEKHCATSIESMVDFVTSKLGNNAHVTSTETESKSQKFIVKDGVKILAEEEIIACHLMKYPYIVFYCHKISNSTLHFVPLEGEDGTRVKAVVVCHKDTSEWDPNYIAFHVLKVKPGTSPVCHFFPYGHLIWYAK</sequence>
<dbReference type="PANTHER" id="PTHR31236:SF2">
    <property type="entry name" value="BURP DOMAIN PROTEIN RD22"/>
    <property type="match status" value="1"/>
</dbReference>
<dbReference type="AlphaFoldDB" id="A0A1S3TXJ8"/>
<dbReference type="InterPro" id="IPR044816">
    <property type="entry name" value="BURP"/>
</dbReference>
<dbReference type="PROSITE" id="PS51277">
    <property type="entry name" value="BURP"/>
    <property type="match status" value="1"/>
</dbReference>
<feature type="domain" description="BURP" evidence="2">
    <location>
        <begin position="227"/>
        <end position="435"/>
    </location>
</feature>
<dbReference type="SMART" id="SM01045">
    <property type="entry name" value="BURP"/>
    <property type="match status" value="1"/>
</dbReference>
<evidence type="ECO:0000259" key="2">
    <source>
        <dbReference type="PROSITE" id="PS51277"/>
    </source>
</evidence>
<gene>
    <name evidence="4" type="primary">LOC106759697</name>
</gene>
<dbReference type="Pfam" id="PF03181">
    <property type="entry name" value="BURP"/>
    <property type="match status" value="1"/>
</dbReference>
<proteinExistence type="predicted"/>
<feature type="signal peptide" evidence="1">
    <location>
        <begin position="1"/>
        <end position="21"/>
    </location>
</feature>
<reference evidence="3" key="1">
    <citation type="journal article" date="2014" name="Nat. Commun.">
        <title>Genome sequence of mungbean and insights into evolution within Vigna species.</title>
        <authorList>
            <person name="Kang Y.J."/>
            <person name="Kim S.K."/>
            <person name="Kim M.Y."/>
            <person name="Lestari P."/>
            <person name="Kim K.H."/>
            <person name="Ha B.K."/>
            <person name="Jun T.H."/>
            <person name="Hwang W.J."/>
            <person name="Lee T."/>
            <person name="Lee J."/>
            <person name="Shim S."/>
            <person name="Yoon M.Y."/>
            <person name="Jang Y.E."/>
            <person name="Han K.S."/>
            <person name="Taeprayoon P."/>
            <person name="Yoon N."/>
            <person name="Somta P."/>
            <person name="Tanya P."/>
            <person name="Kim K.S."/>
            <person name="Gwag J.G."/>
            <person name="Moon J.K."/>
            <person name="Lee Y.H."/>
            <person name="Park B.S."/>
            <person name="Bombarely A."/>
            <person name="Doyle J.J."/>
            <person name="Jackson S.A."/>
            <person name="Schafleitner R."/>
            <person name="Srinives P."/>
            <person name="Varshney R.K."/>
            <person name="Lee S.H."/>
        </authorList>
    </citation>
    <scope>NUCLEOTIDE SEQUENCE [LARGE SCALE GENOMIC DNA]</scope>
    <source>
        <strain evidence="3">cv. VC1973A</strain>
    </source>
</reference>
<evidence type="ECO:0000313" key="3">
    <source>
        <dbReference type="Proteomes" id="UP000087766"/>
    </source>
</evidence>
<organism evidence="3 4">
    <name type="scientific">Vigna radiata var. radiata</name>
    <name type="common">Mung bean</name>
    <name type="synonym">Phaseolus aureus</name>
    <dbReference type="NCBI Taxonomy" id="3916"/>
    <lineage>
        <taxon>Eukaryota</taxon>
        <taxon>Viridiplantae</taxon>
        <taxon>Streptophyta</taxon>
        <taxon>Embryophyta</taxon>
        <taxon>Tracheophyta</taxon>
        <taxon>Spermatophyta</taxon>
        <taxon>Magnoliopsida</taxon>
        <taxon>eudicotyledons</taxon>
        <taxon>Gunneridae</taxon>
        <taxon>Pentapetalae</taxon>
        <taxon>rosids</taxon>
        <taxon>fabids</taxon>
        <taxon>Fabales</taxon>
        <taxon>Fabaceae</taxon>
        <taxon>Papilionoideae</taxon>
        <taxon>50 kb inversion clade</taxon>
        <taxon>NPAAA clade</taxon>
        <taxon>indigoferoid/millettioid clade</taxon>
        <taxon>Phaseoleae</taxon>
        <taxon>Vigna</taxon>
    </lineage>
</organism>
<protein>
    <submittedName>
        <fullName evidence="4">Polygalacturonase 1 beta-like protein 2 isoform X3</fullName>
    </submittedName>
</protein>
<name>A0A1S3TXJ8_VIGRR</name>
<dbReference type="PANTHER" id="PTHR31236">
    <property type="entry name" value="BURP DOMAIN PROTEIN USPL1-LIKE"/>
    <property type="match status" value="1"/>
</dbReference>
<dbReference type="OrthoDB" id="654134at2759"/>
<evidence type="ECO:0000256" key="1">
    <source>
        <dbReference type="SAM" id="SignalP"/>
    </source>
</evidence>
<accession>A0A1S3TXJ8</accession>
<reference evidence="4" key="2">
    <citation type="submission" date="2025-08" db="UniProtKB">
        <authorList>
            <consortium name="RefSeq"/>
        </authorList>
    </citation>
    <scope>IDENTIFICATION</scope>
    <source>
        <tissue evidence="4">Leaf</tissue>
    </source>
</reference>
<dbReference type="RefSeq" id="XP_014498492.1">
    <property type="nucleotide sequence ID" value="XM_014643006.2"/>
</dbReference>
<keyword evidence="1" id="KW-0732">Signal</keyword>
<dbReference type="Proteomes" id="UP000087766">
    <property type="component" value="Chromosome 5"/>
</dbReference>
<dbReference type="InterPro" id="IPR004873">
    <property type="entry name" value="BURP_dom"/>
</dbReference>
<evidence type="ECO:0000313" key="4">
    <source>
        <dbReference type="RefSeq" id="XP_014498492.1"/>
    </source>
</evidence>
<feature type="chain" id="PRO_5010219266" evidence="1">
    <location>
        <begin position="22"/>
        <end position="435"/>
    </location>
</feature>
<dbReference type="GeneID" id="106759697"/>